<dbReference type="Gene3D" id="1.20.5.170">
    <property type="match status" value="1"/>
</dbReference>
<dbReference type="PANTHER" id="PTHR46164:SF3">
    <property type="entry name" value="ATF6, ISOFORM C"/>
    <property type="match status" value="1"/>
</dbReference>
<dbReference type="GO" id="GO:0003677">
    <property type="term" value="F:DNA binding"/>
    <property type="evidence" value="ECO:0007669"/>
    <property type="project" value="UniProtKB-KW"/>
</dbReference>
<keyword evidence="3" id="KW-0238">DNA-binding</keyword>
<proteinExistence type="predicted"/>
<evidence type="ECO:0000313" key="9">
    <source>
        <dbReference type="Proteomes" id="UP001530315"/>
    </source>
</evidence>
<feature type="region of interest" description="Disordered" evidence="6">
    <location>
        <begin position="95"/>
        <end position="116"/>
    </location>
</feature>
<feature type="compositionally biased region" description="Low complexity" evidence="6">
    <location>
        <begin position="254"/>
        <end position="270"/>
    </location>
</feature>
<organism evidence="8 9">
    <name type="scientific">Stephanodiscus triporus</name>
    <dbReference type="NCBI Taxonomy" id="2934178"/>
    <lineage>
        <taxon>Eukaryota</taxon>
        <taxon>Sar</taxon>
        <taxon>Stramenopiles</taxon>
        <taxon>Ochrophyta</taxon>
        <taxon>Bacillariophyta</taxon>
        <taxon>Coscinodiscophyceae</taxon>
        <taxon>Thalassiosirophycidae</taxon>
        <taxon>Stephanodiscales</taxon>
        <taxon>Stephanodiscaceae</taxon>
        <taxon>Stephanodiscus</taxon>
    </lineage>
</organism>
<dbReference type="PROSITE" id="PS00036">
    <property type="entry name" value="BZIP_BASIC"/>
    <property type="match status" value="1"/>
</dbReference>
<comment type="caution">
    <text evidence="8">The sequence shown here is derived from an EMBL/GenBank/DDBJ whole genome shotgun (WGS) entry which is preliminary data.</text>
</comment>
<evidence type="ECO:0000256" key="1">
    <source>
        <dbReference type="ARBA" id="ARBA00004167"/>
    </source>
</evidence>
<dbReference type="SUPFAM" id="SSF57959">
    <property type="entry name" value="Leucine zipper domain"/>
    <property type="match status" value="1"/>
</dbReference>
<evidence type="ECO:0000256" key="2">
    <source>
        <dbReference type="ARBA" id="ARBA00023015"/>
    </source>
</evidence>
<keyword evidence="4" id="KW-0804">Transcription</keyword>
<name>A0ABD3QF93_9STRA</name>
<evidence type="ECO:0000256" key="6">
    <source>
        <dbReference type="SAM" id="MobiDB-lite"/>
    </source>
</evidence>
<dbReference type="AlphaFoldDB" id="A0ABD3QF93"/>
<evidence type="ECO:0000256" key="5">
    <source>
        <dbReference type="ARBA" id="ARBA00023242"/>
    </source>
</evidence>
<feature type="compositionally biased region" description="Low complexity" evidence="6">
    <location>
        <begin position="12"/>
        <end position="28"/>
    </location>
</feature>
<dbReference type="InterPro" id="IPR051882">
    <property type="entry name" value="ATF_bZIP_TF"/>
</dbReference>
<dbReference type="SMART" id="SM00338">
    <property type="entry name" value="BRLZ"/>
    <property type="match status" value="1"/>
</dbReference>
<evidence type="ECO:0000256" key="3">
    <source>
        <dbReference type="ARBA" id="ARBA00023125"/>
    </source>
</evidence>
<sequence>MSSSSILPPQVPQAQQSQQPQQQGTPFQQQIQIGLNGQTIPITAVPGANGSIIYQVDPSVVPTSGLRYFTKAINEVSKADDQKEIDPEVLAEKRRQRLARNRESARQSRRRKKEHLASLAAKVQKLQRQLEAEVRSKIRSMEGGLARQRCNMANKWLAEQEKKRSCSASDEHSSGSISSRDSRNQLAMVIDKTSVNCEIRRAVIAHQYHFLRQAFISSHNRYSVWMMLQSSSFFTEASRQQEVALAKTGVAAGSISSGSESASKTASSRANSKQIGEDIFNEDRKRGNGSVICHANDGVRMWPLFCREITMTMDQEDRVINQAHAQAKNTPELLSKLQKMRTATDATHHLQNATLCHTQLTSQRNKMLLLDILTPAQLALFVEWHARNKERCRAVMERRLRTSVAAAAGSGESTVDVVCRQLEKMRLES</sequence>
<feature type="domain" description="BZIP" evidence="7">
    <location>
        <begin position="91"/>
        <end position="129"/>
    </location>
</feature>
<dbReference type="InterPro" id="IPR046347">
    <property type="entry name" value="bZIP_sf"/>
</dbReference>
<dbReference type="Proteomes" id="UP001530315">
    <property type="component" value="Unassembled WGS sequence"/>
</dbReference>
<accession>A0ABD3QF93</accession>
<dbReference type="EMBL" id="JALLAZ020000285">
    <property type="protein sequence ID" value="KAL3798737.1"/>
    <property type="molecule type" value="Genomic_DNA"/>
</dbReference>
<reference evidence="8 9" key="1">
    <citation type="submission" date="2024-10" db="EMBL/GenBank/DDBJ databases">
        <title>Updated reference genomes for cyclostephanoid diatoms.</title>
        <authorList>
            <person name="Roberts W.R."/>
            <person name="Alverson A.J."/>
        </authorList>
    </citation>
    <scope>NUCLEOTIDE SEQUENCE [LARGE SCALE GENOMIC DNA]</scope>
    <source>
        <strain evidence="8 9">AJA276-08</strain>
    </source>
</reference>
<keyword evidence="5" id="KW-0539">Nucleus</keyword>
<keyword evidence="9" id="KW-1185">Reference proteome</keyword>
<keyword evidence="2" id="KW-0805">Transcription regulation</keyword>
<dbReference type="PANTHER" id="PTHR46164">
    <property type="entry name" value="ATF6, ISOFORM C"/>
    <property type="match status" value="1"/>
</dbReference>
<protein>
    <recommendedName>
        <fullName evidence="7">BZIP domain-containing protein</fullName>
    </recommendedName>
</protein>
<dbReference type="GO" id="GO:0016020">
    <property type="term" value="C:membrane"/>
    <property type="evidence" value="ECO:0007669"/>
    <property type="project" value="UniProtKB-SubCell"/>
</dbReference>
<feature type="region of interest" description="Disordered" evidence="6">
    <location>
        <begin position="254"/>
        <end position="281"/>
    </location>
</feature>
<dbReference type="InterPro" id="IPR004827">
    <property type="entry name" value="bZIP"/>
</dbReference>
<dbReference type="PROSITE" id="PS50217">
    <property type="entry name" value="BZIP"/>
    <property type="match status" value="1"/>
</dbReference>
<evidence type="ECO:0000259" key="7">
    <source>
        <dbReference type="PROSITE" id="PS50217"/>
    </source>
</evidence>
<gene>
    <name evidence="8" type="ORF">ACHAW5_010068</name>
</gene>
<evidence type="ECO:0000256" key="4">
    <source>
        <dbReference type="ARBA" id="ARBA00023163"/>
    </source>
</evidence>
<dbReference type="CDD" id="cd14811">
    <property type="entry name" value="bZIP_u2"/>
    <property type="match status" value="1"/>
</dbReference>
<evidence type="ECO:0000313" key="8">
    <source>
        <dbReference type="EMBL" id="KAL3798737.1"/>
    </source>
</evidence>
<comment type="subcellular location">
    <subcellularLocation>
        <location evidence="1">Membrane</location>
        <topology evidence="1">Single-pass membrane protein</topology>
    </subcellularLocation>
</comment>
<feature type="region of interest" description="Disordered" evidence="6">
    <location>
        <begin position="1"/>
        <end position="28"/>
    </location>
</feature>